<comment type="similarity">
    <text evidence="8 9">Belongs to the TonB-dependent receptor family.</text>
</comment>
<dbReference type="InterPro" id="IPR036942">
    <property type="entry name" value="Beta-barrel_TonB_sf"/>
</dbReference>
<dbReference type="PANTHER" id="PTHR30069:SF40">
    <property type="entry name" value="TONB-DEPENDENT RECEPTOR NMB0964-RELATED"/>
    <property type="match status" value="1"/>
</dbReference>
<keyword evidence="14" id="KW-1185">Reference proteome</keyword>
<evidence type="ECO:0000256" key="4">
    <source>
        <dbReference type="ARBA" id="ARBA00022692"/>
    </source>
</evidence>
<evidence type="ECO:0000256" key="8">
    <source>
        <dbReference type="PROSITE-ProRule" id="PRU01360"/>
    </source>
</evidence>
<feature type="domain" description="TonB-dependent receptor plug" evidence="12">
    <location>
        <begin position="59"/>
        <end position="164"/>
    </location>
</feature>
<sequence length="734" mass="78802">MTHAANAPRRTRLAAAVLLALPMSVFAQTAPATGADPHTSTPKQLDAINISSLPWMQSARDIVRPVEVLSGEKLDDARAATLGQTLQQLPGVQSTSFGPSVGRPIIRGLEGARVQVVSDGMSSGDVSALSADHAISIDPFLADQVEVVKGPATLLYGSGAMGGAVNVTDGRTPHESGERPLSGRVELRGGGAEDLRSGVFRVDGSTNPGGAGFVFHADGSLRETNDLKIPGFGESNALLQAEGETPDPADKGVLKNSASRIANGALGVTWVGDSAHLGMSSSLYDARYGVPGHEAHAHDPGAPEEEGDVVLRMRQTRHTLHGGFDTDGFIRNGKFNYTQTAYTHTEYEGGNVGTIFNNKTDEFRGELVHAAIAGWDGAFGLQLSKRDFDAEGDEAFVPKSDTRDAGLFWLGKRSVGALDLEAGARLERVRVRAEANPALPARVNDRSFTAQNFSAAARWHWTPQWAIDLSLDQSQRAPAAEELYANGAHAATRTIEIGDDRLQKETARRAEIGLRFHSERTEFHLNAYQVNYTGFIHPTQLFQRGSVADAVVEDGLPVYAITQSDARFRGVEAEGNFTLLDKDGRQLMLRAFGDVVRAQLQGNAYVEADPLLIHDGDTHALASWYSSAGNVPRLAPARFGLGLKWQAGPWRASLNGIRTMRQTRVATNESETPGSTLVDAHLAWHRDTASGTGFELFVDGENLLNTEARPHTSYLKDLAPLGGRGVQAGVRIYF</sequence>
<organism evidence="13 14">
    <name type="scientific">Lysobacter soyae</name>
    <dbReference type="NCBI Taxonomy" id="2764185"/>
    <lineage>
        <taxon>Bacteria</taxon>
        <taxon>Pseudomonadati</taxon>
        <taxon>Pseudomonadota</taxon>
        <taxon>Gammaproteobacteria</taxon>
        <taxon>Lysobacterales</taxon>
        <taxon>Lysobacteraceae</taxon>
        <taxon>Lysobacter</taxon>
    </lineage>
</organism>
<evidence type="ECO:0000256" key="1">
    <source>
        <dbReference type="ARBA" id="ARBA00004571"/>
    </source>
</evidence>
<keyword evidence="7 8" id="KW-0998">Cell outer membrane</keyword>
<keyword evidence="10" id="KW-0732">Signal</keyword>
<evidence type="ECO:0000313" key="13">
    <source>
        <dbReference type="EMBL" id="QYR53323.1"/>
    </source>
</evidence>
<comment type="subcellular location">
    <subcellularLocation>
        <location evidence="1 8">Cell outer membrane</location>
        <topology evidence="1 8">Multi-pass membrane protein</topology>
    </subcellularLocation>
</comment>
<keyword evidence="4 8" id="KW-0812">Transmembrane</keyword>
<evidence type="ECO:0000256" key="2">
    <source>
        <dbReference type="ARBA" id="ARBA00022448"/>
    </source>
</evidence>
<dbReference type="PANTHER" id="PTHR30069">
    <property type="entry name" value="TONB-DEPENDENT OUTER MEMBRANE RECEPTOR"/>
    <property type="match status" value="1"/>
</dbReference>
<dbReference type="InterPro" id="IPR012910">
    <property type="entry name" value="Plug_dom"/>
</dbReference>
<dbReference type="RefSeq" id="WP_220380140.1">
    <property type="nucleotide sequence ID" value="NZ_CP080544.1"/>
</dbReference>
<dbReference type="InterPro" id="IPR000531">
    <property type="entry name" value="Beta-barrel_TonB"/>
</dbReference>
<feature type="domain" description="TonB-dependent receptor-like beta-barrel" evidence="11">
    <location>
        <begin position="314"/>
        <end position="703"/>
    </location>
</feature>
<dbReference type="Pfam" id="PF00593">
    <property type="entry name" value="TonB_dep_Rec_b-barrel"/>
    <property type="match status" value="1"/>
</dbReference>
<evidence type="ECO:0000259" key="12">
    <source>
        <dbReference type="Pfam" id="PF07715"/>
    </source>
</evidence>
<reference evidence="13 14" key="1">
    <citation type="submission" date="2021-08" db="EMBL/GenBank/DDBJ databases">
        <title>Lysobacter sp. strain CJ11 Genome sequencing and assembly.</title>
        <authorList>
            <person name="Kim I."/>
        </authorList>
    </citation>
    <scope>NUCLEOTIDE SEQUENCE [LARGE SCALE GENOMIC DNA]</scope>
    <source>
        <strain evidence="13 14">CJ11</strain>
    </source>
</reference>
<keyword evidence="2 8" id="KW-0813">Transport</keyword>
<protein>
    <submittedName>
        <fullName evidence="13">TonB-dependent receptor</fullName>
    </submittedName>
</protein>
<dbReference type="InterPro" id="IPR039426">
    <property type="entry name" value="TonB-dep_rcpt-like"/>
</dbReference>
<dbReference type="Pfam" id="PF07715">
    <property type="entry name" value="Plug"/>
    <property type="match status" value="1"/>
</dbReference>
<dbReference type="Proteomes" id="UP000824755">
    <property type="component" value="Chromosome"/>
</dbReference>
<dbReference type="SUPFAM" id="SSF56935">
    <property type="entry name" value="Porins"/>
    <property type="match status" value="1"/>
</dbReference>
<gene>
    <name evidence="13" type="ORF">H8L67_02070</name>
</gene>
<dbReference type="EMBL" id="CP080544">
    <property type="protein sequence ID" value="QYR53323.1"/>
    <property type="molecule type" value="Genomic_DNA"/>
</dbReference>
<keyword evidence="3 8" id="KW-1134">Transmembrane beta strand</keyword>
<dbReference type="Gene3D" id="2.40.170.20">
    <property type="entry name" value="TonB-dependent receptor, beta-barrel domain"/>
    <property type="match status" value="1"/>
</dbReference>
<dbReference type="InterPro" id="IPR037066">
    <property type="entry name" value="Plug_dom_sf"/>
</dbReference>
<name>A0ABX8WR60_9GAMM</name>
<evidence type="ECO:0000256" key="3">
    <source>
        <dbReference type="ARBA" id="ARBA00022452"/>
    </source>
</evidence>
<evidence type="ECO:0000259" key="11">
    <source>
        <dbReference type="Pfam" id="PF00593"/>
    </source>
</evidence>
<evidence type="ECO:0000256" key="9">
    <source>
        <dbReference type="RuleBase" id="RU003357"/>
    </source>
</evidence>
<evidence type="ECO:0000256" key="10">
    <source>
        <dbReference type="SAM" id="SignalP"/>
    </source>
</evidence>
<proteinExistence type="inferred from homology"/>
<keyword evidence="13" id="KW-0675">Receptor</keyword>
<accession>A0ABX8WR60</accession>
<feature type="chain" id="PRO_5045305213" evidence="10">
    <location>
        <begin position="28"/>
        <end position="734"/>
    </location>
</feature>
<keyword evidence="6 8" id="KW-0472">Membrane</keyword>
<evidence type="ECO:0000313" key="14">
    <source>
        <dbReference type="Proteomes" id="UP000824755"/>
    </source>
</evidence>
<dbReference type="PROSITE" id="PS52016">
    <property type="entry name" value="TONB_DEPENDENT_REC_3"/>
    <property type="match status" value="1"/>
</dbReference>
<feature type="signal peptide" evidence="10">
    <location>
        <begin position="1"/>
        <end position="27"/>
    </location>
</feature>
<evidence type="ECO:0000256" key="7">
    <source>
        <dbReference type="ARBA" id="ARBA00023237"/>
    </source>
</evidence>
<keyword evidence="5 9" id="KW-0798">TonB box</keyword>
<evidence type="ECO:0000256" key="6">
    <source>
        <dbReference type="ARBA" id="ARBA00023136"/>
    </source>
</evidence>
<evidence type="ECO:0000256" key="5">
    <source>
        <dbReference type="ARBA" id="ARBA00023077"/>
    </source>
</evidence>
<dbReference type="Gene3D" id="2.170.130.10">
    <property type="entry name" value="TonB-dependent receptor, plug domain"/>
    <property type="match status" value="1"/>
</dbReference>